<evidence type="ECO:0000256" key="9">
    <source>
        <dbReference type="ARBA" id="ARBA00023136"/>
    </source>
</evidence>
<evidence type="ECO:0000256" key="3">
    <source>
        <dbReference type="ARBA" id="ARBA00022448"/>
    </source>
</evidence>
<dbReference type="GO" id="GO:0009306">
    <property type="term" value="P:protein secretion"/>
    <property type="evidence" value="ECO:0007669"/>
    <property type="project" value="InterPro"/>
</dbReference>
<evidence type="ECO:0000256" key="10">
    <source>
        <dbReference type="PIRNR" id="PIRNR002786"/>
    </source>
</evidence>
<keyword evidence="9 10" id="KW-0472">Membrane</keyword>
<evidence type="ECO:0000256" key="8">
    <source>
        <dbReference type="ARBA" id="ARBA00022989"/>
    </source>
</evidence>
<evidence type="ECO:0000256" key="6">
    <source>
        <dbReference type="ARBA" id="ARBA00022692"/>
    </source>
</evidence>
<feature type="domain" description="T2SS protein K first SAM-like" evidence="11">
    <location>
        <begin position="101"/>
        <end position="176"/>
    </location>
</feature>
<dbReference type="InterPro" id="IPR049031">
    <property type="entry name" value="T2SSK_SAM-like_1st"/>
</dbReference>
<sequence>MQRQQGVALIQVLLVFALLMAIATQIAFRQGVAIATASYTTEYAQGQSWVQSTESLAKADLAIDFSSPLDPDYWGTWSPEYALDPELDIGTAQFRLLSLQGKFNLNWLHPDANRPEAQEQLQRLLAAEGYEQAWANRIADWFSSVSGAEFEYRLVRPGYRPSFLPLADASELRLLAPQSGALEPLDLGDWGAILPTWSKLDVTSASESAIRALHPDLGTEHWQALQSAIDNGLSSVDDWLGMEEMEPLLGQLKTEWFTHEGEFYRMEARVRYQERLLYLTSWIHRGPDGIMTVYQRSRLPLNVELDAAE</sequence>
<dbReference type="NCBIfam" id="NF037980">
    <property type="entry name" value="T2SS_GspK"/>
    <property type="match status" value="1"/>
</dbReference>
<dbReference type="InterPro" id="IPR038072">
    <property type="entry name" value="GspK_central_sf"/>
</dbReference>
<comment type="subcellular location">
    <subcellularLocation>
        <location evidence="1 10">Cell inner membrane</location>
    </subcellularLocation>
</comment>
<keyword evidence="8" id="KW-1133">Transmembrane helix</keyword>
<reference evidence="12" key="1">
    <citation type="submission" date="2022-07" db="EMBL/GenBank/DDBJ databases">
        <title>Complete genome sequence of Salinispirillum sp. LH10-3-1 capable of multiple carbohydrate inversion isolated from a soda lake.</title>
        <authorList>
            <person name="Liu J."/>
            <person name="Zhai Y."/>
            <person name="Zhang H."/>
            <person name="Yang H."/>
            <person name="Qu J."/>
            <person name="Li J."/>
        </authorList>
    </citation>
    <scope>NUCLEOTIDE SEQUENCE</scope>
    <source>
        <strain evidence="12">LH 10-3-1</strain>
    </source>
</reference>
<organism evidence="12">
    <name type="scientific">Salinispirillum sp. LH 10-3-1</name>
    <dbReference type="NCBI Taxonomy" id="2952525"/>
    <lineage>
        <taxon>Bacteria</taxon>
        <taxon>Pseudomonadati</taxon>
        <taxon>Pseudomonadota</taxon>
        <taxon>Gammaproteobacteria</taxon>
        <taxon>Oceanospirillales</taxon>
        <taxon>Saccharospirillaceae</taxon>
        <taxon>Salinispirillum</taxon>
    </lineage>
</organism>
<dbReference type="EMBL" id="CP101717">
    <property type="protein sequence ID" value="WLD56647.1"/>
    <property type="molecule type" value="Genomic_DNA"/>
</dbReference>
<dbReference type="PANTHER" id="PTHR38831:SF1">
    <property type="entry name" value="TYPE II SECRETION SYSTEM PROTEIN K-RELATED"/>
    <property type="match status" value="1"/>
</dbReference>
<dbReference type="AlphaFoldDB" id="A0AB38YBE3"/>
<dbReference type="GO" id="GO:0005886">
    <property type="term" value="C:plasma membrane"/>
    <property type="evidence" value="ECO:0007669"/>
    <property type="project" value="UniProtKB-SubCell"/>
</dbReference>
<dbReference type="Gene3D" id="3.30.1300.30">
    <property type="entry name" value="GSPII I/J protein-like"/>
    <property type="match status" value="1"/>
</dbReference>
<dbReference type="InterPro" id="IPR005628">
    <property type="entry name" value="GspK"/>
</dbReference>
<evidence type="ECO:0000259" key="11">
    <source>
        <dbReference type="Pfam" id="PF21687"/>
    </source>
</evidence>
<evidence type="ECO:0000313" key="12">
    <source>
        <dbReference type="EMBL" id="WLD56647.1"/>
    </source>
</evidence>
<name>A0AB38YBE3_9GAMM</name>
<evidence type="ECO:0000256" key="1">
    <source>
        <dbReference type="ARBA" id="ARBA00004533"/>
    </source>
</evidence>
<evidence type="ECO:0000256" key="5">
    <source>
        <dbReference type="ARBA" id="ARBA00022519"/>
    </source>
</evidence>
<keyword evidence="4 10" id="KW-1003">Cell membrane</keyword>
<evidence type="ECO:0000256" key="7">
    <source>
        <dbReference type="ARBA" id="ARBA00022927"/>
    </source>
</evidence>
<evidence type="ECO:0000256" key="4">
    <source>
        <dbReference type="ARBA" id="ARBA00022475"/>
    </source>
</evidence>
<dbReference type="PIRSF" id="PIRSF002786">
    <property type="entry name" value="XcpX"/>
    <property type="match status" value="1"/>
</dbReference>
<accession>A0AB38YBE3</accession>
<keyword evidence="7" id="KW-0653">Protein transport</keyword>
<dbReference type="Gene3D" id="1.10.40.60">
    <property type="entry name" value="EpsJ-like"/>
    <property type="match status" value="2"/>
</dbReference>
<gene>
    <name evidence="12" type="primary">gspK</name>
    <name evidence="12" type="ORF">NFC81_07835</name>
</gene>
<keyword evidence="6" id="KW-0812">Transmembrane</keyword>
<dbReference type="PANTHER" id="PTHR38831">
    <property type="entry name" value="TYPE II SECRETION SYSTEM PROTEIN K"/>
    <property type="match status" value="1"/>
</dbReference>
<keyword evidence="3 10" id="KW-0813">Transport</keyword>
<keyword evidence="5 10" id="KW-0997">Cell inner membrane</keyword>
<evidence type="ECO:0000256" key="2">
    <source>
        <dbReference type="ARBA" id="ARBA00007246"/>
    </source>
</evidence>
<dbReference type="Pfam" id="PF21687">
    <property type="entry name" value="T2SSK_1st"/>
    <property type="match status" value="1"/>
</dbReference>
<protein>
    <recommendedName>
        <fullName evidence="10">Type II secretion system protein K</fullName>
    </recommendedName>
</protein>
<dbReference type="RefSeq" id="WP_304993929.1">
    <property type="nucleotide sequence ID" value="NZ_CP101717.1"/>
</dbReference>
<dbReference type="SUPFAM" id="SSF158544">
    <property type="entry name" value="GspK insert domain-like"/>
    <property type="match status" value="1"/>
</dbReference>
<comment type="similarity">
    <text evidence="2 10">Belongs to the GSP K family.</text>
</comment>
<proteinExistence type="inferred from homology"/>